<keyword evidence="3" id="KW-1185">Reference proteome</keyword>
<dbReference type="EMBL" id="KN714772">
    <property type="protein sequence ID" value="KUI61271.1"/>
    <property type="molecule type" value="Genomic_DNA"/>
</dbReference>
<evidence type="ECO:0000256" key="1">
    <source>
        <dbReference type="SAM" id="Coils"/>
    </source>
</evidence>
<evidence type="ECO:0000313" key="2">
    <source>
        <dbReference type="EMBL" id="KUI61271.1"/>
    </source>
</evidence>
<protein>
    <submittedName>
        <fullName evidence="2">Uncharacterized protein</fullName>
    </submittedName>
</protein>
<proteinExistence type="predicted"/>
<dbReference type="OrthoDB" id="5234772at2759"/>
<evidence type="ECO:0000313" key="3">
    <source>
        <dbReference type="Proteomes" id="UP000078576"/>
    </source>
</evidence>
<keyword evidence="1" id="KW-0175">Coiled coil</keyword>
<dbReference type="Proteomes" id="UP000078576">
    <property type="component" value="Unassembled WGS sequence"/>
</dbReference>
<organism evidence="2 3">
    <name type="scientific">Cytospora mali</name>
    <name type="common">Apple Valsa canker fungus</name>
    <name type="synonym">Valsa mali</name>
    <dbReference type="NCBI Taxonomy" id="578113"/>
    <lineage>
        <taxon>Eukaryota</taxon>
        <taxon>Fungi</taxon>
        <taxon>Dikarya</taxon>
        <taxon>Ascomycota</taxon>
        <taxon>Pezizomycotina</taxon>
        <taxon>Sordariomycetes</taxon>
        <taxon>Sordariomycetidae</taxon>
        <taxon>Diaporthales</taxon>
        <taxon>Cytosporaceae</taxon>
        <taxon>Cytospora</taxon>
    </lineage>
</organism>
<gene>
    <name evidence="2" type="ORF">VP1G_08448</name>
</gene>
<sequence>MGELEAWDYLSAYQALRTQSADEVAKIKAACAQTHPQHQHIIQCRECYPQIINRIRSTYLDPKEGQWFTGREAFLRDLDALFAAALHYEAKLVDVDARIETEKRDWYFEQVKASPSIPRALEELLDRKDLVGKVGNKDVGFENHVKDMRTALNGGSDPQTAQEALDRLIAVKTPEERLQVYKQTFFQGRSDESISEKAQLYLEKLQAGVTIKEIANKVTSDAAAATIAAPEQKERYQKRIEELQRAKAAYELQKSKKATQKPQPPEKTYEVPPCTVCRKDVDKEDFIGCPYCTILLDAGIRPKTTVWCSQACSDHDDQGFGAHADESHGCAGRDNCVQLIDDDVDMDADNADDYMCRECTDRLKIETVFCSIRCAEHNFKSHREGVHIQERTKRELEVNRDVDDLVFDETDKSRYHARDIRSHVASIGELMRDLKQRNGLNP</sequence>
<dbReference type="STRING" id="694573.A0A194VBX1"/>
<dbReference type="AlphaFoldDB" id="A0A194VBX1"/>
<feature type="coiled-coil region" evidence="1">
    <location>
        <begin position="233"/>
        <end position="260"/>
    </location>
</feature>
<reference evidence="3" key="1">
    <citation type="submission" date="2014-12" db="EMBL/GenBank/DDBJ databases">
        <title>Genome Sequence of Valsa Canker Pathogens Uncovers a Specific Adaption of Colonization on Woody Bark.</title>
        <authorList>
            <person name="Yin Z."/>
            <person name="Liu H."/>
            <person name="Gao X."/>
            <person name="Li Z."/>
            <person name="Song N."/>
            <person name="Ke X."/>
            <person name="Dai Q."/>
            <person name="Wu Y."/>
            <person name="Sun Y."/>
            <person name="Xu J.-R."/>
            <person name="Kang Z.K."/>
            <person name="Wang L."/>
            <person name="Huang L."/>
        </authorList>
    </citation>
    <scope>NUCLEOTIDE SEQUENCE [LARGE SCALE GENOMIC DNA]</scope>
    <source>
        <strain evidence="3">SXYL134</strain>
    </source>
</reference>
<accession>A0A194VBX1</accession>
<name>A0A194VBX1_CYTMA</name>